<evidence type="ECO:0000313" key="1">
    <source>
        <dbReference type="EMBL" id="MDA7425825.1"/>
    </source>
</evidence>
<comment type="caution">
    <text evidence="1">The sequence shown here is derived from an EMBL/GenBank/DDBJ whole genome shotgun (WGS) entry which is preliminary data.</text>
</comment>
<gene>
    <name evidence="1" type="ORF">PFY00_13915</name>
</gene>
<dbReference type="RefSeq" id="WP_271433178.1">
    <property type="nucleotide sequence ID" value="NZ_JAQIOY010000004.1"/>
</dbReference>
<sequence>MQDAPHIPAPEQMAAHVEALVEAEMRQFLPDTATRAATLADFSRMRVRRPRPITVNFSGGITQTCWSVTRSNGAYSVLYLPTAGYFSLCVDSDFGPLDIGVHGPAIAVFSAV</sequence>
<reference evidence="1 2" key="1">
    <citation type="submission" date="2023-01" db="EMBL/GenBank/DDBJ databases">
        <title>Thalassococcus onchidii sp. nov., isolated from a marine invertebrate from the South China Sea.</title>
        <authorList>
            <person name="Xu S."/>
            <person name="Liu Z."/>
            <person name="Xu Y."/>
        </authorList>
    </citation>
    <scope>NUCLEOTIDE SEQUENCE [LARGE SCALE GENOMIC DNA]</scope>
    <source>
        <strain evidence="1 2">KCTC 32084</strain>
    </source>
</reference>
<accession>A0ABT4XVE7</accession>
<proteinExistence type="predicted"/>
<evidence type="ECO:0000313" key="2">
    <source>
        <dbReference type="Proteomes" id="UP001210720"/>
    </source>
</evidence>
<dbReference type="EMBL" id="JAQIOY010000004">
    <property type="protein sequence ID" value="MDA7425825.1"/>
    <property type="molecule type" value="Genomic_DNA"/>
</dbReference>
<dbReference type="Proteomes" id="UP001210720">
    <property type="component" value="Unassembled WGS sequence"/>
</dbReference>
<organism evidence="1 2">
    <name type="scientific">Thalassococcus lentus</name>
    <dbReference type="NCBI Taxonomy" id="1210524"/>
    <lineage>
        <taxon>Bacteria</taxon>
        <taxon>Pseudomonadati</taxon>
        <taxon>Pseudomonadota</taxon>
        <taxon>Alphaproteobacteria</taxon>
        <taxon>Rhodobacterales</taxon>
        <taxon>Roseobacteraceae</taxon>
        <taxon>Thalassococcus</taxon>
    </lineage>
</organism>
<name>A0ABT4XVE7_9RHOB</name>
<protein>
    <submittedName>
        <fullName evidence="1">Uncharacterized protein</fullName>
    </submittedName>
</protein>
<keyword evidence="2" id="KW-1185">Reference proteome</keyword>